<comment type="similarity">
    <text evidence="3">Belongs to the TRAFAC class dynamin-like GTPase superfamily. Dynamin/Fzo/YdjA family.</text>
</comment>
<evidence type="ECO:0000256" key="3">
    <source>
        <dbReference type="RuleBase" id="RU003932"/>
    </source>
</evidence>
<dbReference type="InterPro" id="IPR030381">
    <property type="entry name" value="G_DYNAMIN_dom"/>
</dbReference>
<dbReference type="GO" id="GO:0005874">
    <property type="term" value="C:microtubule"/>
    <property type="evidence" value="ECO:0007669"/>
    <property type="project" value="TreeGrafter"/>
</dbReference>
<dbReference type="GO" id="GO:0005525">
    <property type="term" value="F:GTP binding"/>
    <property type="evidence" value="ECO:0007669"/>
    <property type="project" value="UniProtKB-KW"/>
</dbReference>
<dbReference type="Pfam" id="PF01031">
    <property type="entry name" value="Dynamin_M"/>
    <property type="match status" value="1"/>
</dbReference>
<dbReference type="GO" id="GO:0003924">
    <property type="term" value="F:GTPase activity"/>
    <property type="evidence" value="ECO:0007669"/>
    <property type="project" value="InterPro"/>
</dbReference>
<dbReference type="PANTHER" id="PTHR11566:SF173">
    <property type="entry name" value="DYNAMIN-RELATED PROTEIN 4C"/>
    <property type="match status" value="1"/>
</dbReference>
<dbReference type="PROSITE" id="PS00410">
    <property type="entry name" value="G_DYNAMIN_1"/>
    <property type="match status" value="1"/>
</dbReference>
<dbReference type="InterPro" id="IPR045063">
    <property type="entry name" value="Dynamin_N"/>
</dbReference>
<organism evidence="6 7">
    <name type="scientific">Rotaria socialis</name>
    <dbReference type="NCBI Taxonomy" id="392032"/>
    <lineage>
        <taxon>Eukaryota</taxon>
        <taxon>Metazoa</taxon>
        <taxon>Spiralia</taxon>
        <taxon>Gnathifera</taxon>
        <taxon>Rotifera</taxon>
        <taxon>Eurotatoria</taxon>
        <taxon>Bdelloidea</taxon>
        <taxon>Philodinida</taxon>
        <taxon>Philodinidae</taxon>
        <taxon>Rotaria</taxon>
    </lineage>
</organism>
<dbReference type="SMART" id="SM00053">
    <property type="entry name" value="DYNc"/>
    <property type="match status" value="1"/>
</dbReference>
<evidence type="ECO:0000256" key="1">
    <source>
        <dbReference type="ARBA" id="ARBA00022741"/>
    </source>
</evidence>
<dbReference type="InterPro" id="IPR027417">
    <property type="entry name" value="P-loop_NTPase"/>
</dbReference>
<keyword evidence="1 3" id="KW-0547">Nucleotide-binding</keyword>
<proteinExistence type="inferred from homology"/>
<accession>A0A820RGP1</accession>
<dbReference type="InterPro" id="IPR022812">
    <property type="entry name" value="Dynamin"/>
</dbReference>
<dbReference type="CDD" id="cd08771">
    <property type="entry name" value="DLP_1"/>
    <property type="match status" value="1"/>
</dbReference>
<dbReference type="GO" id="GO:0005737">
    <property type="term" value="C:cytoplasm"/>
    <property type="evidence" value="ECO:0007669"/>
    <property type="project" value="TreeGrafter"/>
</dbReference>
<dbReference type="InterPro" id="IPR019762">
    <property type="entry name" value="Dynamin_GTPase_CS"/>
</dbReference>
<dbReference type="GO" id="GO:0008017">
    <property type="term" value="F:microtubule binding"/>
    <property type="evidence" value="ECO:0007669"/>
    <property type="project" value="TreeGrafter"/>
</dbReference>
<reference evidence="6" key="1">
    <citation type="submission" date="2021-02" db="EMBL/GenBank/DDBJ databases">
        <authorList>
            <person name="Nowell W R."/>
        </authorList>
    </citation>
    <scope>NUCLEOTIDE SEQUENCE</scope>
</reference>
<dbReference type="Pfam" id="PF00350">
    <property type="entry name" value="Dynamin_N"/>
    <property type="match status" value="1"/>
</dbReference>
<sequence length="319" mass="35781">MDTFVHTYDEKIRPLMDKIDQARSLLSSNDEGIIFPSIVVVGDQSSGKSTLIESLSLVELPKGSGIVTRCPLVLRLRKSNIRGSYCLDGNNKTVLDEKNANILKYIEEETKNVAGNNRNIVKNSIEIQVDDPSVQDLTVVDLPSIARNPIDDQRKEDSIILRVSPANVDIGTVESFTIAREIDPEGERTIGVITKSDLGANNDTLIQQLLMDRPDVLHLTLGFIVVRNRSTDENISLEDARNREKEFFNQHHASSVTSHCLGIDALINRLADLYSDRAKKTFPKMRADVQNKLKDICEQLSKFPQIYNRALLDELNILN</sequence>
<evidence type="ECO:0000256" key="2">
    <source>
        <dbReference type="ARBA" id="ARBA00023134"/>
    </source>
</evidence>
<dbReference type="InterPro" id="IPR000375">
    <property type="entry name" value="Dynamin_stalk"/>
</dbReference>
<dbReference type="PANTHER" id="PTHR11566">
    <property type="entry name" value="DYNAMIN"/>
    <property type="match status" value="1"/>
</dbReference>
<dbReference type="InterPro" id="IPR001401">
    <property type="entry name" value="Dynamin_GTPase"/>
</dbReference>
<dbReference type="Proteomes" id="UP000663862">
    <property type="component" value="Unassembled WGS sequence"/>
</dbReference>
<evidence type="ECO:0000259" key="4">
    <source>
        <dbReference type="PROSITE" id="PS51718"/>
    </source>
</evidence>
<dbReference type="Proteomes" id="UP000663869">
    <property type="component" value="Unassembled WGS sequence"/>
</dbReference>
<evidence type="ECO:0000313" key="6">
    <source>
        <dbReference type="EMBL" id="CAF4441048.1"/>
    </source>
</evidence>
<dbReference type="GO" id="GO:0016020">
    <property type="term" value="C:membrane"/>
    <property type="evidence" value="ECO:0007669"/>
    <property type="project" value="TreeGrafter"/>
</dbReference>
<gene>
    <name evidence="5" type="ORF">FME351_LOCUS25731</name>
    <name evidence="6" type="ORF">TSG867_LOCUS16187</name>
</gene>
<feature type="domain" description="Dynamin-type G" evidence="4">
    <location>
        <begin position="32"/>
        <end position="283"/>
    </location>
</feature>
<dbReference type="EMBL" id="CAJNYU010003387">
    <property type="protein sequence ID" value="CAF3671164.1"/>
    <property type="molecule type" value="Genomic_DNA"/>
</dbReference>
<dbReference type="AlphaFoldDB" id="A0A820RGP1"/>
<dbReference type="EMBL" id="CAJOBQ010000978">
    <property type="protein sequence ID" value="CAF4441048.1"/>
    <property type="molecule type" value="Genomic_DNA"/>
</dbReference>
<keyword evidence="2 3" id="KW-0342">GTP-binding</keyword>
<protein>
    <recommendedName>
        <fullName evidence="4">Dynamin-type G domain-containing protein</fullName>
    </recommendedName>
</protein>
<dbReference type="Gene3D" id="3.40.50.300">
    <property type="entry name" value="P-loop containing nucleotide triphosphate hydrolases"/>
    <property type="match status" value="1"/>
</dbReference>
<dbReference type="PROSITE" id="PS51718">
    <property type="entry name" value="G_DYNAMIN_2"/>
    <property type="match status" value="1"/>
</dbReference>
<dbReference type="PRINTS" id="PR00195">
    <property type="entry name" value="DYNAMIN"/>
</dbReference>
<evidence type="ECO:0000313" key="5">
    <source>
        <dbReference type="EMBL" id="CAF3671164.1"/>
    </source>
</evidence>
<evidence type="ECO:0000313" key="7">
    <source>
        <dbReference type="Proteomes" id="UP000663862"/>
    </source>
</evidence>
<dbReference type="SUPFAM" id="SSF52540">
    <property type="entry name" value="P-loop containing nucleoside triphosphate hydrolases"/>
    <property type="match status" value="1"/>
</dbReference>
<comment type="caution">
    <text evidence="6">The sequence shown here is derived from an EMBL/GenBank/DDBJ whole genome shotgun (WGS) entry which is preliminary data.</text>
</comment>
<name>A0A820RGP1_9BILA</name>